<comment type="caution">
    <text evidence="1">The sequence shown here is derived from an EMBL/GenBank/DDBJ whole genome shotgun (WGS) entry which is preliminary data.</text>
</comment>
<evidence type="ECO:0000313" key="2">
    <source>
        <dbReference type="Proteomes" id="UP001162992"/>
    </source>
</evidence>
<keyword evidence="2" id="KW-1185">Reference proteome</keyword>
<dbReference type="EMBL" id="CM055092">
    <property type="protein sequence ID" value="KAJ7570588.1"/>
    <property type="molecule type" value="Genomic_DNA"/>
</dbReference>
<sequence>MVHGYMEDDSEIGKCGRARCNCGDGTNDEGAGCLLDIRDGERLSIREDLRDALEALISSIHSAEQALLDTICLLMRKVEEKPDPICICGTTSWSNGCLKLSMMQELRRLGYNAAICKSKWDPTAGYPGGVYEYLDVITVSNQRHVIIDVEFLGHFEIARPTRQYRAMLKMLPPIFVGRPDSLQQIVNLMCEAEKISLNERQLHFPPWRKCGYIQAKWFSAYTRVLNESDHLHRTGQGHEKNDSRVLAARELNMEPRLILESEVTSVQAEPKSARRELRKSVPDRCGKWLGHRFEEYGVKRPSRVANKMLGGRDELTVVSTDWQPPSVQPKTSQRFRKVAGLAAVLGQQAEASIQKTEQKHLTSAMTLPKQVSTFSISLHASR</sequence>
<accession>A0ACC2EVU8</accession>
<protein>
    <submittedName>
        <fullName evidence="1">Uncharacterized protein</fullName>
    </submittedName>
</protein>
<dbReference type="Proteomes" id="UP001162992">
    <property type="component" value="Chromosome 1"/>
</dbReference>
<reference evidence="2" key="1">
    <citation type="journal article" date="2024" name="Proc. Natl. Acad. Sci. U.S.A.">
        <title>Extraordinary preservation of gene collinearity over three hundred million years revealed in homosporous lycophytes.</title>
        <authorList>
            <person name="Li C."/>
            <person name="Wickell D."/>
            <person name="Kuo L.Y."/>
            <person name="Chen X."/>
            <person name="Nie B."/>
            <person name="Liao X."/>
            <person name="Peng D."/>
            <person name="Ji J."/>
            <person name="Jenkins J."/>
            <person name="Williams M."/>
            <person name="Shu S."/>
            <person name="Plott C."/>
            <person name="Barry K."/>
            <person name="Rajasekar S."/>
            <person name="Grimwood J."/>
            <person name="Han X."/>
            <person name="Sun S."/>
            <person name="Hou Z."/>
            <person name="He W."/>
            <person name="Dai G."/>
            <person name="Sun C."/>
            <person name="Schmutz J."/>
            <person name="Leebens-Mack J.H."/>
            <person name="Li F.W."/>
            <person name="Wang L."/>
        </authorList>
    </citation>
    <scope>NUCLEOTIDE SEQUENCE [LARGE SCALE GENOMIC DNA]</scope>
    <source>
        <strain evidence="2">cv. PW_Plant_1</strain>
    </source>
</reference>
<organism evidence="1 2">
    <name type="scientific">Diphasiastrum complanatum</name>
    <name type="common">Issler's clubmoss</name>
    <name type="synonym">Lycopodium complanatum</name>
    <dbReference type="NCBI Taxonomy" id="34168"/>
    <lineage>
        <taxon>Eukaryota</taxon>
        <taxon>Viridiplantae</taxon>
        <taxon>Streptophyta</taxon>
        <taxon>Embryophyta</taxon>
        <taxon>Tracheophyta</taxon>
        <taxon>Lycopodiopsida</taxon>
        <taxon>Lycopodiales</taxon>
        <taxon>Lycopodiaceae</taxon>
        <taxon>Lycopodioideae</taxon>
        <taxon>Diphasiastrum</taxon>
    </lineage>
</organism>
<name>A0ACC2EVU8_DIPCM</name>
<gene>
    <name evidence="1" type="ORF">O6H91_01G127500</name>
</gene>
<proteinExistence type="predicted"/>
<evidence type="ECO:0000313" key="1">
    <source>
        <dbReference type="EMBL" id="KAJ7570588.1"/>
    </source>
</evidence>